<organism evidence="1 2">
    <name type="scientific">Herbiconiux daphne</name>
    <dbReference type="NCBI Taxonomy" id="2970914"/>
    <lineage>
        <taxon>Bacteria</taxon>
        <taxon>Bacillati</taxon>
        <taxon>Actinomycetota</taxon>
        <taxon>Actinomycetes</taxon>
        <taxon>Micrococcales</taxon>
        <taxon>Microbacteriaceae</taxon>
        <taxon>Herbiconiux</taxon>
    </lineage>
</organism>
<reference evidence="1" key="1">
    <citation type="submission" date="2022-08" db="EMBL/GenBank/DDBJ databases">
        <authorList>
            <person name="Deng Y."/>
            <person name="Han X.-F."/>
            <person name="Zhang Y.-Q."/>
        </authorList>
    </citation>
    <scope>NUCLEOTIDE SEQUENCE</scope>
    <source>
        <strain evidence="1">CPCC 203386</strain>
    </source>
</reference>
<comment type="caution">
    <text evidence="1">The sequence shown here is derived from an EMBL/GenBank/DDBJ whole genome shotgun (WGS) entry which is preliminary data.</text>
</comment>
<evidence type="ECO:0000313" key="1">
    <source>
        <dbReference type="EMBL" id="MCS5737112.1"/>
    </source>
</evidence>
<dbReference type="RefSeq" id="WP_259543421.1">
    <property type="nucleotide sequence ID" value="NZ_JANLCJ010000422.1"/>
</dbReference>
<sequence length="83" mass="9550">MSKCNFEAPTYKQHLEDIIWDRLVKEAKLEIINDCLINGKFKLNENGEVIWNGKKPEVTHFFADDPKKPYVTLEGATDALNNV</sequence>
<name>A0ABT2HB64_9MICO</name>
<gene>
    <name evidence="1" type="ORF">N1032_25620</name>
</gene>
<evidence type="ECO:0000313" key="2">
    <source>
        <dbReference type="Proteomes" id="UP001165586"/>
    </source>
</evidence>
<keyword evidence="2" id="KW-1185">Reference proteome</keyword>
<dbReference type="Proteomes" id="UP001165586">
    <property type="component" value="Unassembled WGS sequence"/>
</dbReference>
<proteinExistence type="predicted"/>
<dbReference type="EMBL" id="JANLCJ010000422">
    <property type="protein sequence ID" value="MCS5737112.1"/>
    <property type="molecule type" value="Genomic_DNA"/>
</dbReference>
<protein>
    <submittedName>
        <fullName evidence="1">Uncharacterized protein</fullName>
    </submittedName>
</protein>
<accession>A0ABT2HB64</accession>